<feature type="transmembrane region" description="Helical" evidence="1">
    <location>
        <begin position="53"/>
        <end position="72"/>
    </location>
</feature>
<dbReference type="OrthoDB" id="10426570at2759"/>
<proteinExistence type="predicted"/>
<evidence type="ECO:0000313" key="2">
    <source>
        <dbReference type="EMBL" id="RAL13735.1"/>
    </source>
</evidence>
<feature type="transmembrane region" description="Helical" evidence="1">
    <location>
        <begin position="185"/>
        <end position="204"/>
    </location>
</feature>
<sequence>MAYTDTSLGSSTLKWHLANMWIGPHLITPLYCVVNFPDGRPDSHDALVTNRPLIDALVPLKAAFFFLPVALMHCPGPYNPPDEVKVHLAMLIHTWPVWIAGGAYLLQGNKDRRPTARAAVLSRLRVLYVWAFYAAAASHVVTVLWCLSLDEAPGSALHAMFVPPFPRAELLTLHPREAIYFVTKWANVLCPSSAYVWALVAYLQACQRRGLPSVDLLGVLVNTSGLLVVCGPYAVAVRMLIWKHDVLSG</sequence>
<reference evidence="2 3" key="1">
    <citation type="submission" date="2018-02" db="EMBL/GenBank/DDBJ databases">
        <title>The genomes of Aspergillus section Nigri reveals drivers in fungal speciation.</title>
        <authorList>
            <consortium name="DOE Joint Genome Institute"/>
            <person name="Vesth T.C."/>
            <person name="Nybo J."/>
            <person name="Theobald S."/>
            <person name="Brandl J."/>
            <person name="Frisvad J.C."/>
            <person name="Nielsen K.F."/>
            <person name="Lyhne E.K."/>
            <person name="Kogle M.E."/>
            <person name="Kuo A."/>
            <person name="Riley R."/>
            <person name="Clum A."/>
            <person name="Nolan M."/>
            <person name="Lipzen A."/>
            <person name="Salamov A."/>
            <person name="Henrissat B."/>
            <person name="Wiebenga A."/>
            <person name="De vries R.P."/>
            <person name="Grigoriev I.V."/>
            <person name="Mortensen U.H."/>
            <person name="Andersen M.R."/>
            <person name="Baker S.E."/>
        </authorList>
    </citation>
    <scope>NUCLEOTIDE SEQUENCE [LARGE SCALE GENOMIC DNA]</scope>
    <source>
        <strain evidence="2 3">CBS 101889</strain>
    </source>
</reference>
<name>A0A395I1W9_ASPHC</name>
<keyword evidence="1" id="KW-0812">Transmembrane</keyword>
<keyword evidence="3" id="KW-1185">Reference proteome</keyword>
<dbReference type="EMBL" id="KZ824278">
    <property type="protein sequence ID" value="RAL13735.1"/>
    <property type="molecule type" value="Genomic_DNA"/>
</dbReference>
<feature type="transmembrane region" description="Helical" evidence="1">
    <location>
        <begin position="216"/>
        <end position="241"/>
    </location>
</feature>
<dbReference type="GeneID" id="37201172"/>
<accession>A0A395I1W9</accession>
<protein>
    <submittedName>
        <fullName evidence="2">Uncharacterized protein</fullName>
    </submittedName>
</protein>
<dbReference type="Proteomes" id="UP000248961">
    <property type="component" value="Unassembled WGS sequence"/>
</dbReference>
<feature type="transmembrane region" description="Helical" evidence="1">
    <location>
        <begin position="84"/>
        <end position="106"/>
    </location>
</feature>
<organism evidence="2 3">
    <name type="scientific">Aspergillus homomorphus (strain CBS 101889)</name>
    <dbReference type="NCBI Taxonomy" id="1450537"/>
    <lineage>
        <taxon>Eukaryota</taxon>
        <taxon>Fungi</taxon>
        <taxon>Dikarya</taxon>
        <taxon>Ascomycota</taxon>
        <taxon>Pezizomycotina</taxon>
        <taxon>Eurotiomycetes</taxon>
        <taxon>Eurotiomycetidae</taxon>
        <taxon>Eurotiales</taxon>
        <taxon>Aspergillaceae</taxon>
        <taxon>Aspergillus</taxon>
        <taxon>Aspergillus subgen. Circumdati</taxon>
    </lineage>
</organism>
<dbReference type="RefSeq" id="XP_025552889.1">
    <property type="nucleotide sequence ID" value="XM_025696883.1"/>
</dbReference>
<evidence type="ECO:0000256" key="1">
    <source>
        <dbReference type="SAM" id="Phobius"/>
    </source>
</evidence>
<gene>
    <name evidence="2" type="ORF">BO97DRAFT_423514</name>
</gene>
<dbReference type="STRING" id="1450537.A0A395I1W9"/>
<keyword evidence="1" id="KW-1133">Transmembrane helix</keyword>
<keyword evidence="1" id="KW-0472">Membrane</keyword>
<feature type="transmembrane region" description="Helical" evidence="1">
    <location>
        <begin position="127"/>
        <end position="145"/>
    </location>
</feature>
<dbReference type="VEuPathDB" id="FungiDB:BO97DRAFT_423514"/>
<evidence type="ECO:0000313" key="3">
    <source>
        <dbReference type="Proteomes" id="UP000248961"/>
    </source>
</evidence>
<dbReference type="AlphaFoldDB" id="A0A395I1W9"/>